<proteinExistence type="predicted"/>
<organism evidence="1 2">
    <name type="scientific">Tenacibaculum tangerinum</name>
    <dbReference type="NCBI Taxonomy" id="3038772"/>
    <lineage>
        <taxon>Bacteria</taxon>
        <taxon>Pseudomonadati</taxon>
        <taxon>Bacteroidota</taxon>
        <taxon>Flavobacteriia</taxon>
        <taxon>Flavobacteriales</taxon>
        <taxon>Flavobacteriaceae</taxon>
        <taxon>Tenacibaculum</taxon>
    </lineage>
</organism>
<dbReference type="RefSeq" id="WP_279649937.1">
    <property type="nucleotide sequence ID" value="NZ_CP122539.1"/>
</dbReference>
<sequence length="57" mass="6665">MERAKEKNYVFISEDTNTNGFSKRHKISYIINKKETIVYTVLEENNKVQFLGVISVP</sequence>
<dbReference type="Proteomes" id="UP001232001">
    <property type="component" value="Chromosome"/>
</dbReference>
<gene>
    <name evidence="1" type="ORF">P8625_07950</name>
</gene>
<dbReference type="EMBL" id="CP122539">
    <property type="protein sequence ID" value="WGH74056.1"/>
    <property type="molecule type" value="Genomic_DNA"/>
</dbReference>
<evidence type="ECO:0000313" key="1">
    <source>
        <dbReference type="EMBL" id="WGH74056.1"/>
    </source>
</evidence>
<name>A0ABY8KYY7_9FLAO</name>
<reference evidence="1 2" key="1">
    <citation type="submission" date="2023-04" db="EMBL/GenBank/DDBJ databases">
        <title>Tenacibaculum tangerinum sp. nov., isolated from sea tidal flat of South Korea.</title>
        <authorList>
            <person name="Lee S.H."/>
            <person name="Kim J.-J."/>
        </authorList>
    </citation>
    <scope>NUCLEOTIDE SEQUENCE [LARGE SCALE GENOMIC DNA]</scope>
    <source>
        <strain evidence="1 2">GRR-S3-23</strain>
    </source>
</reference>
<evidence type="ECO:0000313" key="2">
    <source>
        <dbReference type="Proteomes" id="UP001232001"/>
    </source>
</evidence>
<accession>A0ABY8KYY7</accession>
<protein>
    <submittedName>
        <fullName evidence="1">Uncharacterized protein</fullName>
    </submittedName>
</protein>
<keyword evidence="2" id="KW-1185">Reference proteome</keyword>